<evidence type="ECO:0000259" key="1">
    <source>
        <dbReference type="Pfam" id="PF00155"/>
    </source>
</evidence>
<dbReference type="GO" id="GO:0016740">
    <property type="term" value="F:transferase activity"/>
    <property type="evidence" value="ECO:0007669"/>
    <property type="project" value="UniProtKB-KW"/>
</dbReference>
<dbReference type="InterPro" id="IPR004839">
    <property type="entry name" value="Aminotransferase_I/II_large"/>
</dbReference>
<evidence type="ECO:0000313" key="3">
    <source>
        <dbReference type="Proteomes" id="UP000813444"/>
    </source>
</evidence>
<dbReference type="InterPro" id="IPR015421">
    <property type="entry name" value="PyrdxlP-dep_Trfase_major"/>
</dbReference>
<evidence type="ECO:0000313" key="2">
    <source>
        <dbReference type="EMBL" id="KAH7316859.1"/>
    </source>
</evidence>
<protein>
    <submittedName>
        <fullName evidence="2">Pyridoxal phosphate-dependent transferase</fullName>
    </submittedName>
</protein>
<feature type="domain" description="Aminotransferase class I/classII large" evidence="1">
    <location>
        <begin position="22"/>
        <end position="364"/>
    </location>
</feature>
<dbReference type="Proteomes" id="UP000813444">
    <property type="component" value="Unassembled WGS sequence"/>
</dbReference>
<dbReference type="Gene3D" id="3.90.1150.10">
    <property type="entry name" value="Aspartate Aminotransferase, domain 1"/>
    <property type="match status" value="1"/>
</dbReference>
<reference evidence="2" key="1">
    <citation type="journal article" date="2021" name="Nat. Commun.">
        <title>Genetic determinants of endophytism in the Arabidopsis root mycobiome.</title>
        <authorList>
            <person name="Mesny F."/>
            <person name="Miyauchi S."/>
            <person name="Thiergart T."/>
            <person name="Pickel B."/>
            <person name="Atanasova L."/>
            <person name="Karlsson M."/>
            <person name="Huettel B."/>
            <person name="Barry K.W."/>
            <person name="Haridas S."/>
            <person name="Chen C."/>
            <person name="Bauer D."/>
            <person name="Andreopoulos W."/>
            <person name="Pangilinan J."/>
            <person name="LaButti K."/>
            <person name="Riley R."/>
            <person name="Lipzen A."/>
            <person name="Clum A."/>
            <person name="Drula E."/>
            <person name="Henrissat B."/>
            <person name="Kohler A."/>
            <person name="Grigoriev I.V."/>
            <person name="Martin F.M."/>
            <person name="Hacquard S."/>
        </authorList>
    </citation>
    <scope>NUCLEOTIDE SEQUENCE</scope>
    <source>
        <strain evidence="2">MPI-CAGE-CH-0235</strain>
    </source>
</reference>
<gene>
    <name evidence="2" type="ORF">B0I35DRAFT_264515</name>
</gene>
<dbReference type="CDD" id="cd00609">
    <property type="entry name" value="AAT_like"/>
    <property type="match status" value="1"/>
</dbReference>
<dbReference type="InterPro" id="IPR015424">
    <property type="entry name" value="PyrdxlP-dep_Trfase"/>
</dbReference>
<dbReference type="GO" id="GO:0030170">
    <property type="term" value="F:pyridoxal phosphate binding"/>
    <property type="evidence" value="ECO:0007669"/>
    <property type="project" value="InterPro"/>
</dbReference>
<dbReference type="OrthoDB" id="7042322at2759"/>
<dbReference type="AlphaFoldDB" id="A0A8K0WPV3"/>
<dbReference type="Gene3D" id="3.40.640.10">
    <property type="entry name" value="Type I PLP-dependent aspartate aminotransferase-like (Major domain)"/>
    <property type="match status" value="1"/>
</dbReference>
<dbReference type="PANTHER" id="PTHR43510">
    <property type="entry name" value="AMINOTRANSFERASE FUNCTION, HYPOTHETICAL (EUROFUNG)"/>
    <property type="match status" value="1"/>
</dbReference>
<name>A0A8K0WPV3_9HYPO</name>
<sequence length="372" mass="40566">MNPAQSKGSYASAISLDELQKLGPELIEAGHHAIDASHALTYAPSRGSDELRERVAEIHSGDATLTADHVVITQGSLMANYLVLTTICGPGDHIICQYPTFGQLYLLPKFMGVDVTLWKASEDKGWALDVDELATLVKPNTKAIVVNNPCNPTGFVLPRADCERIIAIARRSNLILISDEVFRPLFYEQSAPPMVSLGYQRTISTSSISKAYGLPGVRIGWVVTPDAELMKKFVTVKDYAINISRLDDGVATFALQDTVRTRILARNIALMKESISLVDGLVQRTGSQCSWTPAAGAGTAFVKILSKDGTPVDDVDFCERLVEREGISVIPGDHCFSEPAPGEFKGYVRINLGEPQRLRASLDALEAFIRQY</sequence>
<dbReference type="SUPFAM" id="SSF53383">
    <property type="entry name" value="PLP-dependent transferases"/>
    <property type="match status" value="1"/>
</dbReference>
<dbReference type="Pfam" id="PF00155">
    <property type="entry name" value="Aminotran_1_2"/>
    <property type="match status" value="1"/>
</dbReference>
<comment type="caution">
    <text evidence="2">The sequence shown here is derived from an EMBL/GenBank/DDBJ whole genome shotgun (WGS) entry which is preliminary data.</text>
</comment>
<dbReference type="PANTHER" id="PTHR43510:SF1">
    <property type="entry name" value="AMINOTRANSFERASE FUNCTION, HYPOTHETICAL (EUROFUNG)"/>
    <property type="match status" value="1"/>
</dbReference>
<organism evidence="2 3">
    <name type="scientific">Stachybotrys elegans</name>
    <dbReference type="NCBI Taxonomy" id="80388"/>
    <lineage>
        <taxon>Eukaryota</taxon>
        <taxon>Fungi</taxon>
        <taxon>Dikarya</taxon>
        <taxon>Ascomycota</taxon>
        <taxon>Pezizomycotina</taxon>
        <taxon>Sordariomycetes</taxon>
        <taxon>Hypocreomycetidae</taxon>
        <taxon>Hypocreales</taxon>
        <taxon>Stachybotryaceae</taxon>
        <taxon>Stachybotrys</taxon>
    </lineage>
</organism>
<proteinExistence type="predicted"/>
<keyword evidence="3" id="KW-1185">Reference proteome</keyword>
<keyword evidence="2" id="KW-0808">Transferase</keyword>
<dbReference type="EMBL" id="JAGPNK010000008">
    <property type="protein sequence ID" value="KAH7316859.1"/>
    <property type="molecule type" value="Genomic_DNA"/>
</dbReference>
<accession>A0A8K0WPV3</accession>
<dbReference type="InterPro" id="IPR015422">
    <property type="entry name" value="PyrdxlP-dep_Trfase_small"/>
</dbReference>